<dbReference type="Gene3D" id="3.10.129.110">
    <property type="entry name" value="Polyketide synthase dehydratase"/>
    <property type="match status" value="1"/>
</dbReference>
<dbReference type="SMART" id="SM00827">
    <property type="entry name" value="PKS_AT"/>
    <property type="match status" value="1"/>
</dbReference>
<dbReference type="PANTHER" id="PTHR43775">
    <property type="entry name" value="FATTY ACID SYNTHASE"/>
    <property type="match status" value="1"/>
</dbReference>
<dbReference type="InterPro" id="IPR049900">
    <property type="entry name" value="PKS_mFAS_DH"/>
</dbReference>
<evidence type="ECO:0008006" key="14">
    <source>
        <dbReference type="Google" id="ProtNLM"/>
    </source>
</evidence>
<dbReference type="InterPro" id="IPR009081">
    <property type="entry name" value="PP-bd_ACP"/>
</dbReference>
<evidence type="ECO:0000256" key="2">
    <source>
        <dbReference type="ARBA" id="ARBA00022553"/>
    </source>
</evidence>
<dbReference type="Pfam" id="PF00550">
    <property type="entry name" value="PP-binding"/>
    <property type="match status" value="1"/>
</dbReference>
<dbReference type="CDD" id="cd00833">
    <property type="entry name" value="PKS"/>
    <property type="match status" value="1"/>
</dbReference>
<dbReference type="InterPro" id="IPR014043">
    <property type="entry name" value="Acyl_transferase_dom"/>
</dbReference>
<keyword evidence="4" id="KW-0521">NADP</keyword>
<dbReference type="InterPro" id="IPR011032">
    <property type="entry name" value="GroES-like_sf"/>
</dbReference>
<feature type="domain" description="PKS/mFAS DH" evidence="11">
    <location>
        <begin position="957"/>
        <end position="1267"/>
    </location>
</feature>
<dbReference type="InterPro" id="IPR056501">
    <property type="entry name" value="NAD-bd_HRPKS_sdrA"/>
</dbReference>
<evidence type="ECO:0000313" key="12">
    <source>
        <dbReference type="EMBL" id="CAF9928111.1"/>
    </source>
</evidence>
<dbReference type="SUPFAM" id="SSF55048">
    <property type="entry name" value="Probable ACP-binding domain of malonyl-CoA ACP transacylase"/>
    <property type="match status" value="1"/>
</dbReference>
<keyword evidence="7" id="KW-0012">Acyltransferase</keyword>
<sequence length="2410" mass="263743">MKTGFDHTGAFENGAAVQREPIAIVGMGCRLPGQASSPSKLWNLLIQKKSGHCEVPLSRYNAEGFYHPDAERPGSINSAAGYFIQEDIHAFENAFFNINNLEAMSMDPQQRKLLEVVYESFEGAGVPLDKINGSNTGVYIGNFTLDFMIMQYKDPEYFSRYSATGTGPTVLSNRITHCFDLRGPSVVLDTACSSSLYALHFACLALDAHDCDAAVVASANLIQSPEQQLIAVKAGILSPDSVCHTFDESANGYGRAEGVSSLYLKRLSDAIRDGDPIRSVIRGTAVNGNGRTPGIVQPSVKGQEAVIRTAYRRAGLPVNQTDYVEAHGTGTKVGDPVEVEGISRVFHHKTGRPTLIGGIKPNLGHSEGASGISSIIKVVLSLEKGVIPATIGINKINATIKTDEWNVEIATAHSQWPQSLVLRASINSFGFGGANSHAILEAATAHIPLQHGHNALLKGHTTAAQEHTGDKLIPLIFSARTQHSLRQVVDGLAAYASQCKEPLELRDLAYTLSSRRSRLDARGYLLTSQSSLRSDLDPSRLISESAGFSAKLPFAFAYTGQGAQWPGMGRQLIYQHAVFRNSIKYLDACLQTLSSDISPSWSLEATLVAPTEASDIHLAEKSQPVCTAVQIALTDLLHEWGILPQIVIGHSSGEIGAAYAAGHLTARQAIMAAFCRGLAVSRSQSIGGMVVVGLDQSQAQQIITELALEDNACIACINSPESCTISGDEDVMDKLHNILQKRKIFARKLKTNGKAYHSHHMKVVGPWYQSMLESVWHVPSGSANGFTNGTFGGCKSSTVRMVSTVTGVNAIPAQVSSPFYWRKNLESPVRFEDAIRLILEGEKHHLIEVGPHSSLQLPIKQTATRLDKAQDHYRYSSVLVRDKDAAVTALSLVGTLFLHGHDELSFENIIADGPEPKLPDPKFLIDLPTYPWDYTAPALWHEPRSVTEFRNCRYPRHDLLGSQVPGGNKLTTTWRNNIDINEVAWLRDHCLGPSIVFPAAAYLVMAVEAMCQVSGIQLYECPGVNLRNFNFLKALDFHPEQRPRIEVFTEMRQLWVSSTAASNRWWHFSVTSLTTNDAHPTIHSNGLVSLSEKSLALTRRQIQLKSGRMEQQATRVWYDKFTKEGLNWGPRFAVMEEVFCDRARQAHQACATTHLLRGDNSGPRGRPQYIAHPITIDAMLQTAFVATTGGWVKNLRATVPLTMDSVHISALAMLDMDTCKKWSIDSVSERVGFGTVKIGAELYNSSDQVLIRMNNVRCIAYQGSIQNENTEQRNPLVRVAWKPDVGAFTAGANGDFSRYLDWFAESCKARGIKADLDLKRLAGSLDLVVHKRPYVRILELGGQPETTALFLNVLRAESPLRRFSSYFKGSVSADGRLLGSEVVHHSEVDYVEASGSAETVSKDKKFDLVIFSATNVTPPSHLKDWLAPSVTIIARATSEQIALPEIKYEKVVQETDQALAPVTVAMTARELQPKEKPKQRHVVLVNREGRLSALDAQIQSALEAYFGHTITVIGLSQISEIILLAQLIVISTLESEQPLLSTISEQDMRLVKIITDNASKIIWITNANFLSGTRPDFAPVLGLSRALMLEQPSVQFAVFDVDDVSTNLDITARNVKSATQQLIENADPDFELAQKGGVVHTLCWEPEESLNAQFRLKQNEETIDMTLDDAGRCELSTKQPGQMDTIHFVKKDYGDTLQADHVEIRVKSVGINAKDLYVLGAKVDTKDASCSCECAGIVTDVGADVTGLRPGDRVVAMAPGHFATHERLPQWAVCKLQDNEEYTTASTIPIVFSTAIYALKYRANLQPGESVLIHSAAGGVGIAAIQLAKHMGAKIFATVGNESKKSFLVDTYNLNPAHIFSSRDSSFLPAILSATLGQGVDVVLNSLTHDLLHDSFEACADFGRFVEIGKRDIIDHGSLDMATFGRNVSFIAFDLSSLYLSDRPGHHKLWQELLTESMELIRTGIAKHCSPLEVFQASGIVQAFRHFSLGTRMGKVAVSFEDGKGRLKVIPNKYGTAICSNKSYLMIGCLGGLGRSLSKWMMRRGARNFVFLSRSGLDKPVAQAFIHDLREQGAVVEVVRGDVGNKEDVERAIQAARQPIGGLVQAAMGLSEALWSAMSNKSWHTSIRPKVQGTWNLHNALRIGARDEQLDFFVMTSSISGTVGTATESNYCSSNAFLDSFARYRNSLGLPAVSVGLGMISEVGYLHEHPDIERLLKRKGIIALNEDELVQIMDLALTNQHPRTWKPHYDNLVSSHLLTGIEFMGLKEQRDHGFEGDNHVLADPRASLFAAAFARSTNAADGAGAAAGHGLPEEVAKALRNGSSASVLDAVRTIVAKKMSNLILLPVDKLRPEQHLGEFGLDSMIAAEFRTFIFKALEVDVPFMTLLMKSTSVNSLAQLIADHFEDRACS</sequence>
<dbReference type="PROSITE" id="PS52004">
    <property type="entry name" value="KS3_2"/>
    <property type="match status" value="1"/>
</dbReference>
<dbReference type="InterPro" id="IPR050091">
    <property type="entry name" value="PKS_NRPS_Biosynth_Enz"/>
</dbReference>
<dbReference type="InterPro" id="IPR018201">
    <property type="entry name" value="Ketoacyl_synth_AS"/>
</dbReference>
<dbReference type="InterPro" id="IPR049552">
    <property type="entry name" value="PKS_DH_N"/>
</dbReference>
<dbReference type="Gene3D" id="3.30.70.3290">
    <property type="match status" value="1"/>
</dbReference>
<dbReference type="InterPro" id="IPR032821">
    <property type="entry name" value="PKS_assoc"/>
</dbReference>
<comment type="caution">
    <text evidence="12">The sequence shown here is derived from an EMBL/GenBank/DDBJ whole genome shotgun (WGS) entry which is preliminary data.</text>
</comment>
<dbReference type="InterPro" id="IPR014031">
    <property type="entry name" value="Ketoacyl_synth_C"/>
</dbReference>
<dbReference type="SUPFAM" id="SSF47336">
    <property type="entry name" value="ACP-like"/>
    <property type="match status" value="1"/>
</dbReference>
<dbReference type="InterPro" id="IPR014030">
    <property type="entry name" value="Ketoacyl_synth_N"/>
</dbReference>
<dbReference type="InterPro" id="IPR042104">
    <property type="entry name" value="PKS_dehydratase_sf"/>
</dbReference>
<dbReference type="GO" id="GO:0008168">
    <property type="term" value="F:methyltransferase activity"/>
    <property type="evidence" value="ECO:0007669"/>
    <property type="project" value="UniProtKB-KW"/>
</dbReference>
<evidence type="ECO:0000256" key="5">
    <source>
        <dbReference type="ARBA" id="ARBA00023002"/>
    </source>
</evidence>
<evidence type="ECO:0000256" key="4">
    <source>
        <dbReference type="ARBA" id="ARBA00022857"/>
    </source>
</evidence>
<proteinExistence type="predicted"/>
<evidence type="ECO:0000256" key="6">
    <source>
        <dbReference type="ARBA" id="ARBA00023268"/>
    </source>
</evidence>
<dbReference type="InterPro" id="IPR002364">
    <property type="entry name" value="Quin_OxRdtase/zeta-crystal_CS"/>
</dbReference>
<dbReference type="GO" id="GO:0004315">
    <property type="term" value="F:3-oxoacyl-[acyl-carrier-protein] synthase activity"/>
    <property type="evidence" value="ECO:0007669"/>
    <property type="project" value="InterPro"/>
</dbReference>
<dbReference type="Gene3D" id="3.90.180.10">
    <property type="entry name" value="Medium-chain alcohol dehydrogenases, catalytic domain"/>
    <property type="match status" value="1"/>
</dbReference>
<dbReference type="InterPro" id="IPR020843">
    <property type="entry name" value="ER"/>
</dbReference>
<dbReference type="GO" id="GO:0006633">
    <property type="term" value="P:fatty acid biosynthetic process"/>
    <property type="evidence" value="ECO:0007669"/>
    <property type="project" value="InterPro"/>
</dbReference>
<dbReference type="GO" id="GO:0044550">
    <property type="term" value="P:secondary metabolite biosynthetic process"/>
    <property type="evidence" value="ECO:0007669"/>
    <property type="project" value="TreeGrafter"/>
</dbReference>
<evidence type="ECO:0000256" key="7">
    <source>
        <dbReference type="ARBA" id="ARBA00023315"/>
    </source>
</evidence>
<dbReference type="Gene3D" id="3.40.366.10">
    <property type="entry name" value="Malonyl-Coenzyme A Acyl Carrier Protein, domain 2"/>
    <property type="match status" value="1"/>
</dbReference>
<dbReference type="GO" id="GO:0008270">
    <property type="term" value="F:zinc ion binding"/>
    <property type="evidence" value="ECO:0007669"/>
    <property type="project" value="InterPro"/>
</dbReference>
<accession>A0A8H3FP14</accession>
<dbReference type="SUPFAM" id="SSF50129">
    <property type="entry name" value="GroES-like"/>
    <property type="match status" value="1"/>
</dbReference>
<dbReference type="InterPro" id="IPR013968">
    <property type="entry name" value="PKS_KR"/>
</dbReference>
<dbReference type="GO" id="GO:0004312">
    <property type="term" value="F:fatty acid synthase activity"/>
    <property type="evidence" value="ECO:0007669"/>
    <property type="project" value="TreeGrafter"/>
</dbReference>
<evidence type="ECO:0000256" key="8">
    <source>
        <dbReference type="PROSITE-ProRule" id="PRU01363"/>
    </source>
</evidence>
<evidence type="ECO:0000313" key="13">
    <source>
        <dbReference type="Proteomes" id="UP000664203"/>
    </source>
</evidence>
<feature type="region of interest" description="N-terminal hotdog fold" evidence="8">
    <location>
        <begin position="957"/>
        <end position="1095"/>
    </location>
</feature>
<dbReference type="PROSITE" id="PS00606">
    <property type="entry name" value="KS3_1"/>
    <property type="match status" value="1"/>
</dbReference>
<dbReference type="SMART" id="SM00823">
    <property type="entry name" value="PKS_PP"/>
    <property type="match status" value="1"/>
</dbReference>
<dbReference type="SMART" id="SM00822">
    <property type="entry name" value="PKS_KR"/>
    <property type="match status" value="1"/>
</dbReference>
<dbReference type="Pfam" id="PF00107">
    <property type="entry name" value="ADH_zinc_N"/>
    <property type="match status" value="1"/>
</dbReference>
<reference evidence="12" key="1">
    <citation type="submission" date="2021-03" db="EMBL/GenBank/DDBJ databases">
        <authorList>
            <person name="Tagirdzhanova G."/>
        </authorList>
    </citation>
    <scope>NUCLEOTIDE SEQUENCE</scope>
</reference>
<dbReference type="PROSITE" id="PS52019">
    <property type="entry name" value="PKS_MFAS_DH"/>
    <property type="match status" value="1"/>
</dbReference>
<dbReference type="InterPro" id="IPR049551">
    <property type="entry name" value="PKS_DH_C"/>
</dbReference>
<dbReference type="Pfam" id="PF00109">
    <property type="entry name" value="ketoacyl-synt"/>
    <property type="match status" value="1"/>
</dbReference>
<dbReference type="Pfam" id="PF08659">
    <property type="entry name" value="KR"/>
    <property type="match status" value="1"/>
</dbReference>
<dbReference type="Pfam" id="PF23114">
    <property type="entry name" value="NAD-bd_HRPKS_sdrA"/>
    <property type="match status" value="1"/>
</dbReference>
<evidence type="ECO:0000256" key="1">
    <source>
        <dbReference type="ARBA" id="ARBA00022450"/>
    </source>
</evidence>
<dbReference type="Gene3D" id="1.10.1200.10">
    <property type="entry name" value="ACP-like"/>
    <property type="match status" value="1"/>
</dbReference>
<dbReference type="PROSITE" id="PS01162">
    <property type="entry name" value="QOR_ZETA_CRYSTAL"/>
    <property type="match status" value="1"/>
</dbReference>
<dbReference type="Pfam" id="PF16197">
    <property type="entry name" value="KAsynt_C_assoc"/>
    <property type="match status" value="1"/>
</dbReference>
<dbReference type="EMBL" id="CAJPDR010000244">
    <property type="protein sequence ID" value="CAF9928111.1"/>
    <property type="molecule type" value="Genomic_DNA"/>
</dbReference>
<keyword evidence="3" id="KW-0808">Transferase</keyword>
<dbReference type="InterPro" id="IPR013149">
    <property type="entry name" value="ADH-like_C"/>
</dbReference>
<dbReference type="GO" id="GO:0032259">
    <property type="term" value="P:methylation"/>
    <property type="evidence" value="ECO:0007669"/>
    <property type="project" value="UniProtKB-KW"/>
</dbReference>
<dbReference type="InterPro" id="IPR020806">
    <property type="entry name" value="PKS_PP-bd"/>
</dbReference>
<dbReference type="GO" id="GO:0016491">
    <property type="term" value="F:oxidoreductase activity"/>
    <property type="evidence" value="ECO:0007669"/>
    <property type="project" value="UniProtKB-KW"/>
</dbReference>
<dbReference type="InterPro" id="IPR016039">
    <property type="entry name" value="Thiolase-like"/>
</dbReference>
<dbReference type="SUPFAM" id="SSF53901">
    <property type="entry name" value="Thiolase-like"/>
    <property type="match status" value="1"/>
</dbReference>
<dbReference type="InterPro" id="IPR036736">
    <property type="entry name" value="ACP-like_sf"/>
</dbReference>
<keyword evidence="13" id="KW-1185">Reference proteome</keyword>
<dbReference type="FunFam" id="3.40.50.720:FF:000209">
    <property type="entry name" value="Polyketide synthase Pks12"/>
    <property type="match status" value="1"/>
</dbReference>
<dbReference type="Pfam" id="PF00698">
    <property type="entry name" value="Acyl_transf_1"/>
    <property type="match status" value="1"/>
</dbReference>
<dbReference type="Pfam" id="PF21089">
    <property type="entry name" value="PKS_DH_N"/>
    <property type="match status" value="1"/>
</dbReference>
<dbReference type="SUPFAM" id="SSF51735">
    <property type="entry name" value="NAD(P)-binding Rossmann-fold domains"/>
    <property type="match status" value="2"/>
</dbReference>
<dbReference type="Pfam" id="PF14765">
    <property type="entry name" value="PS-DH"/>
    <property type="match status" value="1"/>
</dbReference>
<dbReference type="InterPro" id="IPR036291">
    <property type="entry name" value="NAD(P)-bd_dom_sf"/>
</dbReference>
<dbReference type="Pfam" id="PF08240">
    <property type="entry name" value="ADH_N"/>
    <property type="match status" value="1"/>
</dbReference>
<dbReference type="CDD" id="cd05195">
    <property type="entry name" value="enoyl_red"/>
    <property type="match status" value="1"/>
</dbReference>
<evidence type="ECO:0000259" key="9">
    <source>
        <dbReference type="PROSITE" id="PS50075"/>
    </source>
</evidence>
<dbReference type="SMART" id="SM00825">
    <property type="entry name" value="PKS_KS"/>
    <property type="match status" value="1"/>
</dbReference>
<dbReference type="InterPro" id="IPR020807">
    <property type="entry name" value="PKS_DH"/>
</dbReference>
<feature type="active site" description="Proton acceptor; for dehydratase activity" evidence="8">
    <location>
        <position position="989"/>
    </location>
</feature>
<dbReference type="OrthoDB" id="329835at2759"/>
<dbReference type="PROSITE" id="PS50075">
    <property type="entry name" value="CARRIER"/>
    <property type="match status" value="1"/>
</dbReference>
<keyword evidence="1" id="KW-0596">Phosphopantetheine</keyword>
<dbReference type="Gene3D" id="3.40.47.10">
    <property type="match status" value="1"/>
</dbReference>
<evidence type="ECO:0000256" key="3">
    <source>
        <dbReference type="ARBA" id="ARBA00022679"/>
    </source>
</evidence>
<dbReference type="InterPro" id="IPR016036">
    <property type="entry name" value="Malonyl_transacylase_ACP-bd"/>
</dbReference>
<dbReference type="GO" id="GO:0031177">
    <property type="term" value="F:phosphopantetheine binding"/>
    <property type="evidence" value="ECO:0007669"/>
    <property type="project" value="InterPro"/>
</dbReference>
<keyword evidence="6" id="KW-0511">Multifunctional enzyme</keyword>
<name>A0A8H3FP14_9LECA</name>
<dbReference type="Proteomes" id="UP000664203">
    <property type="component" value="Unassembled WGS sequence"/>
</dbReference>
<feature type="active site" description="Proton donor; for dehydratase activity" evidence="8">
    <location>
        <position position="1177"/>
    </location>
</feature>
<dbReference type="InterPro" id="IPR057326">
    <property type="entry name" value="KR_dom"/>
</dbReference>
<keyword evidence="2" id="KW-0597">Phosphoprotein</keyword>
<evidence type="ECO:0000259" key="10">
    <source>
        <dbReference type="PROSITE" id="PS52004"/>
    </source>
</evidence>
<dbReference type="SUPFAM" id="SSF52151">
    <property type="entry name" value="FabD/lysophospholipase-like"/>
    <property type="match status" value="1"/>
</dbReference>
<evidence type="ECO:0000259" key="11">
    <source>
        <dbReference type="PROSITE" id="PS52019"/>
    </source>
</evidence>
<gene>
    <name evidence="12" type="ORF">ALECFALPRED_003956</name>
</gene>
<dbReference type="InterPro" id="IPR001227">
    <property type="entry name" value="Ac_transferase_dom_sf"/>
</dbReference>
<dbReference type="InterPro" id="IPR016035">
    <property type="entry name" value="Acyl_Trfase/lysoPLipase"/>
</dbReference>
<dbReference type="Pfam" id="PF02801">
    <property type="entry name" value="Ketoacyl-synt_C"/>
    <property type="match status" value="1"/>
</dbReference>
<dbReference type="SMART" id="SM00826">
    <property type="entry name" value="PKS_DH"/>
    <property type="match status" value="1"/>
</dbReference>
<dbReference type="GO" id="GO:1901336">
    <property type="term" value="P:lactone biosynthetic process"/>
    <property type="evidence" value="ECO:0007669"/>
    <property type="project" value="UniProtKB-ARBA"/>
</dbReference>
<dbReference type="PANTHER" id="PTHR43775:SF50">
    <property type="entry name" value="HIGHLY REDUCING POLYKETIDE SYNTHASE SRDA"/>
    <property type="match status" value="1"/>
</dbReference>
<feature type="region of interest" description="C-terminal hotdog fold" evidence="8">
    <location>
        <begin position="1109"/>
        <end position="1267"/>
    </location>
</feature>
<feature type="domain" description="Ketosynthase family 3 (KS3)" evidence="10">
    <location>
        <begin position="19"/>
        <end position="442"/>
    </location>
</feature>
<protein>
    <recommendedName>
        <fullName evidence="14">Polyketide synthase</fullName>
    </recommendedName>
</protein>
<organism evidence="12 13">
    <name type="scientific">Alectoria fallacina</name>
    <dbReference type="NCBI Taxonomy" id="1903189"/>
    <lineage>
        <taxon>Eukaryota</taxon>
        <taxon>Fungi</taxon>
        <taxon>Dikarya</taxon>
        <taxon>Ascomycota</taxon>
        <taxon>Pezizomycotina</taxon>
        <taxon>Lecanoromycetes</taxon>
        <taxon>OSLEUM clade</taxon>
        <taxon>Lecanoromycetidae</taxon>
        <taxon>Lecanorales</taxon>
        <taxon>Lecanorineae</taxon>
        <taxon>Parmeliaceae</taxon>
        <taxon>Alectoria</taxon>
    </lineage>
</organism>
<dbReference type="Gene3D" id="3.40.50.720">
    <property type="entry name" value="NAD(P)-binding Rossmann-like Domain"/>
    <property type="match status" value="2"/>
</dbReference>
<feature type="domain" description="Carrier" evidence="9">
    <location>
        <begin position="2325"/>
        <end position="2404"/>
    </location>
</feature>
<keyword evidence="5" id="KW-0560">Oxidoreductase</keyword>
<dbReference type="InterPro" id="IPR013154">
    <property type="entry name" value="ADH-like_N"/>
</dbReference>
<dbReference type="InterPro" id="IPR020841">
    <property type="entry name" value="PKS_Beta-ketoAc_synthase_dom"/>
</dbReference>
<dbReference type="SMART" id="SM00829">
    <property type="entry name" value="PKS_ER"/>
    <property type="match status" value="1"/>
</dbReference>